<evidence type="ECO:0000256" key="8">
    <source>
        <dbReference type="HAMAP-Rule" id="MF_00952"/>
    </source>
</evidence>
<evidence type="ECO:0000256" key="2">
    <source>
        <dbReference type="ARBA" id="ARBA00009446"/>
    </source>
</evidence>
<dbReference type="InterPro" id="IPR025589">
    <property type="entry name" value="Toprim_C_rpt"/>
</dbReference>
<comment type="caution">
    <text evidence="8">Lacks conserved residue(s) required for the propagation of feature annotation.</text>
</comment>
<accession>A0A934WXG7</accession>
<dbReference type="PANTHER" id="PTHR42785:SF1">
    <property type="entry name" value="DNA TOPOISOMERASE"/>
    <property type="match status" value="1"/>
</dbReference>
<feature type="site" description="Interaction with DNA" evidence="8">
    <location>
        <position position="143"/>
    </location>
</feature>
<evidence type="ECO:0000256" key="3">
    <source>
        <dbReference type="ARBA" id="ARBA00022723"/>
    </source>
</evidence>
<dbReference type="SMART" id="SM00436">
    <property type="entry name" value="TOP1Bc"/>
    <property type="match status" value="1"/>
</dbReference>
<dbReference type="Gene3D" id="3.40.50.140">
    <property type="match status" value="1"/>
</dbReference>
<keyword evidence="3" id="KW-0479">Metal-binding</keyword>
<dbReference type="InterPro" id="IPR013824">
    <property type="entry name" value="Topo_IA_cen_sub1"/>
</dbReference>
<dbReference type="NCBIfam" id="TIGR01051">
    <property type="entry name" value="topA_bact"/>
    <property type="match status" value="1"/>
</dbReference>
<dbReference type="CDD" id="cd00186">
    <property type="entry name" value="TOP1Ac"/>
    <property type="match status" value="1"/>
</dbReference>
<proteinExistence type="inferred from homology"/>
<dbReference type="InterPro" id="IPR003602">
    <property type="entry name" value="Topo_IA_DNA-bd_dom"/>
</dbReference>
<comment type="catalytic activity">
    <reaction evidence="1 8">
        <text>ATP-independent breakage of single-stranded DNA, followed by passage and rejoining.</text>
        <dbReference type="EC" id="5.6.2.1"/>
    </reaction>
</comment>
<keyword evidence="7 8" id="KW-0413">Isomerase</keyword>
<dbReference type="GO" id="GO:0006265">
    <property type="term" value="P:DNA topological change"/>
    <property type="evidence" value="ECO:0007669"/>
    <property type="project" value="UniProtKB-UniRule"/>
</dbReference>
<reference evidence="12" key="1">
    <citation type="submission" date="2021-01" db="EMBL/GenBank/DDBJ databases">
        <title>Marivirga aurantiaca sp. nov., isolated from intertidal surface sediments.</title>
        <authorList>
            <person name="Zhang M."/>
        </authorList>
    </citation>
    <scope>NUCLEOTIDE SEQUENCE</scope>
    <source>
        <strain evidence="12">S37H4</strain>
    </source>
</reference>
<dbReference type="Gene3D" id="1.10.460.10">
    <property type="entry name" value="Topoisomerase I, domain 2"/>
    <property type="match status" value="2"/>
</dbReference>
<evidence type="ECO:0000256" key="7">
    <source>
        <dbReference type="ARBA" id="ARBA00023235"/>
    </source>
</evidence>
<dbReference type="InterPro" id="IPR023406">
    <property type="entry name" value="Topo_IA_AS"/>
</dbReference>
<feature type="site" description="Interaction with DNA" evidence="8">
    <location>
        <position position="476"/>
    </location>
</feature>
<dbReference type="PROSITE" id="PS50880">
    <property type="entry name" value="TOPRIM"/>
    <property type="match status" value="1"/>
</dbReference>
<dbReference type="GO" id="GO:0003677">
    <property type="term" value="F:DNA binding"/>
    <property type="evidence" value="ECO:0007669"/>
    <property type="project" value="UniProtKB-KW"/>
</dbReference>
<dbReference type="InterPro" id="IPR003601">
    <property type="entry name" value="Topo_IA_2"/>
</dbReference>
<dbReference type="Pfam" id="PF01751">
    <property type="entry name" value="Toprim"/>
    <property type="match status" value="1"/>
</dbReference>
<dbReference type="InterPro" id="IPR034149">
    <property type="entry name" value="TOPRIM_TopoI"/>
</dbReference>
<comment type="function">
    <text evidence="8">Releases the supercoiling and torsional tension of DNA, which is introduced during the DNA replication and transcription, by transiently cleaving and rejoining one strand of the DNA duplex. Introduces a single-strand break via transesterification at a target site in duplex DNA. The scissile phosphodiester is attacked by the catalytic tyrosine of the enzyme, resulting in the formation of a DNA-(5'-phosphotyrosyl)-enzyme intermediate and the expulsion of a 3'-OH DNA strand. The free DNA strand then undergoes passage around the unbroken strand, thus removing DNA supercoils. Finally, in the religation step, the DNA 3'-OH attacks the covalent intermediate to expel the active-site tyrosine and restore the DNA phosphodiester backbone.</text>
</comment>
<feature type="site" description="Interaction with DNA" evidence="8">
    <location>
        <position position="139"/>
    </location>
</feature>
<dbReference type="SMART" id="SM00437">
    <property type="entry name" value="TOP1Ac"/>
    <property type="match status" value="1"/>
</dbReference>
<comment type="caution">
    <text evidence="12">The sequence shown here is derived from an EMBL/GenBank/DDBJ whole genome shotgun (WGS) entry which is preliminary data.</text>
</comment>
<evidence type="ECO:0000256" key="5">
    <source>
        <dbReference type="ARBA" id="ARBA00023029"/>
    </source>
</evidence>
<dbReference type="Pfam" id="PF01131">
    <property type="entry name" value="Topoisom_bac"/>
    <property type="match status" value="1"/>
</dbReference>
<feature type="site" description="Interaction with DNA" evidence="8">
    <location>
        <position position="155"/>
    </location>
</feature>
<feature type="domain" description="Topo IA-type catalytic" evidence="11">
    <location>
        <begin position="129"/>
        <end position="575"/>
    </location>
</feature>
<evidence type="ECO:0000313" key="12">
    <source>
        <dbReference type="EMBL" id="MBK6264711.1"/>
    </source>
</evidence>
<protein>
    <recommendedName>
        <fullName evidence="8">DNA topoisomerase 1</fullName>
        <ecNumber evidence="8">5.6.2.1</ecNumber>
    </recommendedName>
    <alternativeName>
        <fullName evidence="8">DNA topoisomerase I</fullName>
    </alternativeName>
</protein>
<keyword evidence="6 8" id="KW-0238">DNA-binding</keyword>
<dbReference type="InterPro" id="IPR013825">
    <property type="entry name" value="Topo_IA_cen_sub2"/>
</dbReference>
<dbReference type="SMART" id="SM00493">
    <property type="entry name" value="TOPRIM"/>
    <property type="match status" value="1"/>
</dbReference>
<dbReference type="InterPro" id="IPR013497">
    <property type="entry name" value="Topo_IA_cen"/>
</dbReference>
<evidence type="ECO:0000256" key="4">
    <source>
        <dbReference type="ARBA" id="ARBA00022842"/>
    </source>
</evidence>
<comment type="similarity">
    <text evidence="2 8">Belongs to the type IA topoisomerase family.</text>
</comment>
<evidence type="ECO:0000256" key="9">
    <source>
        <dbReference type="SAM" id="MobiDB-lite"/>
    </source>
</evidence>
<feature type="site" description="Interaction with DNA" evidence="8">
    <location>
        <position position="286"/>
    </location>
</feature>
<dbReference type="AlphaFoldDB" id="A0A934WXG7"/>
<dbReference type="RefSeq" id="WP_201430381.1">
    <property type="nucleotide sequence ID" value="NZ_JAEQBW010000002.1"/>
</dbReference>
<evidence type="ECO:0000259" key="10">
    <source>
        <dbReference type="PROSITE" id="PS50880"/>
    </source>
</evidence>
<feature type="compositionally biased region" description="Basic residues" evidence="9">
    <location>
        <begin position="790"/>
        <end position="810"/>
    </location>
</feature>
<gene>
    <name evidence="8 12" type="primary">topA</name>
    <name evidence="12" type="ORF">JKA74_06655</name>
</gene>
<feature type="region of interest" description="Interaction with DNA" evidence="8">
    <location>
        <begin position="163"/>
        <end position="168"/>
    </location>
</feature>
<evidence type="ECO:0000256" key="6">
    <source>
        <dbReference type="ARBA" id="ARBA00023125"/>
    </source>
</evidence>
<dbReference type="PRINTS" id="PR00417">
    <property type="entry name" value="PRTPISMRASEI"/>
</dbReference>
<dbReference type="InterPro" id="IPR000380">
    <property type="entry name" value="Topo_IA"/>
</dbReference>
<sequence length="810" mass="91031">MSKNLVIVESPAKAKTIEGYLGKDYKVLSSYGHVRDLQKGNNAIDVKNGFTPTYEISKDKKELVKLLTKEAKLAEMIYLATDDDREGEAISWHLKEALKLDDTRIKRIVFREITKSAIQNALNSPRTIDDDLVNAQQARRILDRLVGFELSPILWKKIKTGLSAGRVQSVAVRIVVEREREIDKFKAQSFYKIQAVFEVEGGKTLKAELPGRFSTEKEAREFLEKCINADFSIGKLEKKPAKKTPAPPFTTSTLQQEASRKLGFSVSQTMSLAQRLYEAGKISYMRTDSLNLSDDAVKSATAEISSEYGNEFVQTRKFKTKSAGAQEAHEAIRPTNFSSKEAGSDYNEKRLYELIWKRAIASQMADAQIEKTNVSIDISTTNETLSASGEVIKFEGFLKVYIESVDEDDEQESEAKGMLPPLKLGQDLQLNKMTSREGFTRPPARYNEATLVKKLEELGIGRPSTYAPTISTVQKRGYVIKEFREGKERKYVELILEGKKIVRSENTEITGTEKNKLYPSNLAMVVNDFLVEHFPNVTDYNFTAKVEKEFDEIAKGLKQWNQMIEHFYGDFHAKVDEAESLERKDVNTGRELGIDPKTGKKVIVRLGKFGPLVQLGETPEEGDEEGEKPKFASLRKGQFIESITLEDALELFKLPRDIADYEDQKMVAAIGRFGPYIRHEGKFYSIPKEDDPLEINAERAIEIIEEKRKADREKFIKGFDEDAEMQILNGRWGPYIKAGKKNVKIPKDKEPESLTYAECVELAEKTPEKGKRGGAAKGAKAKADTTKTATKAKAKGAAKGGAKKAPAKKK</sequence>
<dbReference type="PANTHER" id="PTHR42785">
    <property type="entry name" value="DNA TOPOISOMERASE, TYPE IA, CORE"/>
    <property type="match status" value="1"/>
</dbReference>
<dbReference type="InterPro" id="IPR006171">
    <property type="entry name" value="TOPRIM_dom"/>
</dbReference>
<feature type="site" description="Interaction with DNA" evidence="8">
    <location>
        <position position="33"/>
    </location>
</feature>
<comment type="subunit">
    <text evidence="8">Monomer.</text>
</comment>
<dbReference type="EC" id="5.6.2.1" evidence="8"/>
<dbReference type="HAMAP" id="MF_00952">
    <property type="entry name" value="Topoisom_1_prok"/>
    <property type="match status" value="1"/>
</dbReference>
<dbReference type="GO" id="GO:0003917">
    <property type="term" value="F:DNA topoisomerase type I (single strand cut, ATP-independent) activity"/>
    <property type="evidence" value="ECO:0007669"/>
    <property type="project" value="UniProtKB-UniRule"/>
</dbReference>
<dbReference type="InterPro" id="IPR028612">
    <property type="entry name" value="Topoisom_1_IA"/>
</dbReference>
<dbReference type="Pfam" id="PF13368">
    <property type="entry name" value="Toprim_C_rpt"/>
    <property type="match status" value="3"/>
</dbReference>
<evidence type="ECO:0000256" key="1">
    <source>
        <dbReference type="ARBA" id="ARBA00000213"/>
    </source>
</evidence>
<feature type="domain" description="Toprim" evidence="10">
    <location>
        <begin position="3"/>
        <end position="113"/>
    </location>
</feature>
<dbReference type="CDD" id="cd03363">
    <property type="entry name" value="TOPRIM_TopoIA_TopoI"/>
    <property type="match status" value="1"/>
</dbReference>
<organism evidence="12 13">
    <name type="scientific">Marivirga aurantiaca</name>
    <dbReference type="NCBI Taxonomy" id="2802615"/>
    <lineage>
        <taxon>Bacteria</taxon>
        <taxon>Pseudomonadati</taxon>
        <taxon>Bacteroidota</taxon>
        <taxon>Cytophagia</taxon>
        <taxon>Cytophagales</taxon>
        <taxon>Marivirgaceae</taxon>
        <taxon>Marivirga</taxon>
    </lineage>
</organism>
<name>A0A934WXG7_9BACT</name>
<feature type="active site" description="O-(5'-phospho-DNA)-tyrosine intermediate" evidence="8">
    <location>
        <position position="284"/>
    </location>
</feature>
<feature type="site" description="Interaction with DNA" evidence="8">
    <location>
        <position position="140"/>
    </location>
</feature>
<dbReference type="Gene3D" id="2.70.20.10">
    <property type="entry name" value="Topoisomerase I, domain 3"/>
    <property type="match status" value="1"/>
</dbReference>
<dbReference type="Proteomes" id="UP000611723">
    <property type="component" value="Unassembled WGS sequence"/>
</dbReference>
<dbReference type="EMBL" id="JAEQBW010000002">
    <property type="protein sequence ID" value="MBK6264711.1"/>
    <property type="molecule type" value="Genomic_DNA"/>
</dbReference>
<dbReference type="PROSITE" id="PS00396">
    <property type="entry name" value="TOPO_IA_1"/>
    <property type="match status" value="1"/>
</dbReference>
<keyword evidence="5 8" id="KW-0799">Topoisomerase</keyword>
<dbReference type="InterPro" id="IPR023405">
    <property type="entry name" value="Topo_IA_core_domain"/>
</dbReference>
<keyword evidence="13" id="KW-1185">Reference proteome</keyword>
<evidence type="ECO:0000259" key="11">
    <source>
        <dbReference type="PROSITE" id="PS52039"/>
    </source>
</evidence>
<feature type="region of interest" description="Disordered" evidence="9">
    <location>
        <begin position="765"/>
        <end position="810"/>
    </location>
</feature>
<evidence type="ECO:0000313" key="13">
    <source>
        <dbReference type="Proteomes" id="UP000611723"/>
    </source>
</evidence>
<dbReference type="InterPro" id="IPR005733">
    <property type="entry name" value="TopoI_bac-type"/>
</dbReference>
<dbReference type="SUPFAM" id="SSF56712">
    <property type="entry name" value="Prokaryotic type I DNA topoisomerase"/>
    <property type="match status" value="1"/>
</dbReference>
<keyword evidence="4" id="KW-0460">Magnesium</keyword>
<dbReference type="Gene3D" id="1.10.290.10">
    <property type="entry name" value="Topoisomerase I, domain 4"/>
    <property type="match status" value="1"/>
</dbReference>
<dbReference type="InterPro" id="IPR013826">
    <property type="entry name" value="Topo_IA_cen_sub3"/>
</dbReference>
<dbReference type="PROSITE" id="PS52039">
    <property type="entry name" value="TOPO_IA_2"/>
    <property type="match status" value="1"/>
</dbReference>
<dbReference type="GO" id="GO:0046872">
    <property type="term" value="F:metal ion binding"/>
    <property type="evidence" value="ECO:0007669"/>
    <property type="project" value="UniProtKB-KW"/>
</dbReference>